<dbReference type="InterPro" id="IPR044824">
    <property type="entry name" value="MAIN-like"/>
</dbReference>
<dbReference type="EMBL" id="JABEZX010000007">
    <property type="protein sequence ID" value="MBA0561006.1"/>
    <property type="molecule type" value="Genomic_DNA"/>
</dbReference>
<dbReference type="PANTHER" id="PTHR46033:SF8">
    <property type="entry name" value="PROTEIN MAINTENANCE OF MERISTEMS-LIKE"/>
    <property type="match status" value="1"/>
</dbReference>
<evidence type="ECO:0000313" key="2">
    <source>
        <dbReference type="Proteomes" id="UP000593572"/>
    </source>
</evidence>
<gene>
    <name evidence="1" type="ORF">Golob_017867</name>
</gene>
<dbReference type="AlphaFoldDB" id="A0A7J8M8I5"/>
<organism evidence="1 2">
    <name type="scientific">Gossypium lobatum</name>
    <dbReference type="NCBI Taxonomy" id="34289"/>
    <lineage>
        <taxon>Eukaryota</taxon>
        <taxon>Viridiplantae</taxon>
        <taxon>Streptophyta</taxon>
        <taxon>Embryophyta</taxon>
        <taxon>Tracheophyta</taxon>
        <taxon>Spermatophyta</taxon>
        <taxon>Magnoliopsida</taxon>
        <taxon>eudicotyledons</taxon>
        <taxon>Gunneridae</taxon>
        <taxon>Pentapetalae</taxon>
        <taxon>rosids</taxon>
        <taxon>malvids</taxon>
        <taxon>Malvales</taxon>
        <taxon>Malvaceae</taxon>
        <taxon>Malvoideae</taxon>
        <taxon>Gossypium</taxon>
    </lineage>
</organism>
<accession>A0A7J8M8I5</accession>
<proteinExistence type="predicted"/>
<comment type="caution">
    <text evidence="1">The sequence shown here is derived from an EMBL/GenBank/DDBJ whole genome shotgun (WGS) entry which is preliminary data.</text>
</comment>
<dbReference type="Proteomes" id="UP000593572">
    <property type="component" value="Unassembled WGS sequence"/>
</dbReference>
<evidence type="ECO:0000313" key="1">
    <source>
        <dbReference type="EMBL" id="MBA0561006.1"/>
    </source>
</evidence>
<feature type="non-terminal residue" evidence="1">
    <location>
        <position position="163"/>
    </location>
</feature>
<name>A0A7J8M8I5_9ROSI</name>
<keyword evidence="2" id="KW-1185">Reference proteome</keyword>
<reference evidence="1 2" key="1">
    <citation type="journal article" date="2019" name="Genome Biol. Evol.">
        <title>Insights into the evolution of the New World diploid cottons (Gossypium, subgenus Houzingenia) based on genome sequencing.</title>
        <authorList>
            <person name="Grover C.E."/>
            <person name="Arick M.A. 2nd"/>
            <person name="Thrash A."/>
            <person name="Conover J.L."/>
            <person name="Sanders W.S."/>
            <person name="Peterson D.G."/>
            <person name="Frelichowski J.E."/>
            <person name="Scheffler J.A."/>
            <person name="Scheffler B.E."/>
            <person name="Wendel J.F."/>
        </authorList>
    </citation>
    <scope>NUCLEOTIDE SEQUENCE [LARGE SCALE GENOMIC DNA]</scope>
    <source>
        <strain evidence="1">157</strain>
        <tissue evidence="1">Leaf</tissue>
    </source>
</reference>
<protein>
    <submittedName>
        <fullName evidence="1">Uncharacterized protein</fullName>
    </submittedName>
</protein>
<dbReference type="PANTHER" id="PTHR46033">
    <property type="entry name" value="PROTEIN MAIN-LIKE 2"/>
    <property type="match status" value="1"/>
</dbReference>
<sequence length="163" mass="18983">WHGSILTGSTQSTDWGAICYNIWGVIPDIIYGGWIDMSWLQKIFSVSGDDSTEVQRVRYVRAYILYIIRSYLMPDKSRNLVHLRSNHSPSYGGIPTALEDIQLLLDQRSEAHNSNIWHIRVPLVNYATVKMHQTNRVLRQFRFQQPIPVTSEMLDDEHKIDLR</sequence>
<dbReference type="GO" id="GO:0010073">
    <property type="term" value="P:meristem maintenance"/>
    <property type="evidence" value="ECO:0007669"/>
    <property type="project" value="InterPro"/>
</dbReference>